<evidence type="ECO:0000313" key="2">
    <source>
        <dbReference type="Proteomes" id="UP000663419"/>
    </source>
</evidence>
<protein>
    <submittedName>
        <fullName evidence="1">Uncharacterized protein</fullName>
    </submittedName>
</protein>
<dbReference type="Proteomes" id="UP000663419">
    <property type="component" value="Chromosome 3"/>
</dbReference>
<proteinExistence type="predicted"/>
<dbReference type="VEuPathDB" id="FungiDB:I7I53_01191"/>
<dbReference type="EMBL" id="CP069104">
    <property type="protein sequence ID" value="QSS53815.1"/>
    <property type="molecule type" value="Genomic_DNA"/>
</dbReference>
<evidence type="ECO:0000313" key="1">
    <source>
        <dbReference type="EMBL" id="QSS53815.1"/>
    </source>
</evidence>
<gene>
    <name evidence="1" type="ORF">I7I53_01191</name>
</gene>
<accession>A0A8A1LLB6</accession>
<dbReference type="AlphaFoldDB" id="A0A8A1LLB6"/>
<reference evidence="1" key="1">
    <citation type="submission" date="2021-01" db="EMBL/GenBank/DDBJ databases">
        <title>Chromosome-level genome assembly of a human fungal pathogen reveals clustering of transcriptionally co-regulated genes.</title>
        <authorList>
            <person name="Voorhies M."/>
            <person name="Cohen S."/>
            <person name="Shea T.P."/>
            <person name="Petrus S."/>
            <person name="Munoz J.F."/>
            <person name="Poplawski S."/>
            <person name="Goldman W.E."/>
            <person name="Michael T."/>
            <person name="Cuomo C.A."/>
            <person name="Sil A."/>
            <person name="Beyhan S."/>
        </authorList>
    </citation>
    <scope>NUCLEOTIDE SEQUENCE</scope>
    <source>
        <strain evidence="1">H88</strain>
    </source>
</reference>
<organism evidence="1 2">
    <name type="scientific">Ajellomyces capsulatus (strain H88)</name>
    <name type="common">Darling's disease fungus</name>
    <name type="synonym">Histoplasma capsulatum</name>
    <dbReference type="NCBI Taxonomy" id="544711"/>
    <lineage>
        <taxon>Eukaryota</taxon>
        <taxon>Fungi</taxon>
        <taxon>Dikarya</taxon>
        <taxon>Ascomycota</taxon>
        <taxon>Pezizomycotina</taxon>
        <taxon>Eurotiomycetes</taxon>
        <taxon>Eurotiomycetidae</taxon>
        <taxon>Onygenales</taxon>
        <taxon>Ajellomycetaceae</taxon>
        <taxon>Histoplasma</taxon>
    </lineage>
</organism>
<name>A0A8A1LLB6_AJEC8</name>
<sequence>MTNNMLALLPQDIMTPTYLSYTIGTSTECIGLNFSGSSIKTGFPVFLTDFNSGLLKISRVSKRKVSLVGEPDEDWE</sequence>